<keyword evidence="2" id="KW-1185">Reference proteome</keyword>
<gene>
    <name evidence="1" type="ORF">BC777_2558</name>
</gene>
<organism evidence="1 2">
    <name type="scientific">Yoonia maricola</name>
    <dbReference type="NCBI Taxonomy" id="420999"/>
    <lineage>
        <taxon>Bacteria</taxon>
        <taxon>Pseudomonadati</taxon>
        <taxon>Pseudomonadota</taxon>
        <taxon>Alphaproteobacteria</taxon>
        <taxon>Rhodobacterales</taxon>
        <taxon>Paracoccaceae</taxon>
        <taxon>Yoonia</taxon>
    </lineage>
</organism>
<comment type="caution">
    <text evidence="1">The sequence shown here is derived from an EMBL/GenBank/DDBJ whole genome shotgun (WGS) entry which is preliminary data.</text>
</comment>
<evidence type="ECO:0000313" key="1">
    <source>
        <dbReference type="EMBL" id="PJI86198.1"/>
    </source>
</evidence>
<dbReference type="EMBL" id="PGTY01000002">
    <property type="protein sequence ID" value="PJI86198.1"/>
    <property type="molecule type" value="Genomic_DNA"/>
</dbReference>
<protein>
    <submittedName>
        <fullName evidence="1">Uncharacterized protein</fullName>
    </submittedName>
</protein>
<proteinExistence type="predicted"/>
<dbReference type="Proteomes" id="UP000228531">
    <property type="component" value="Unassembled WGS sequence"/>
</dbReference>
<evidence type="ECO:0000313" key="2">
    <source>
        <dbReference type="Proteomes" id="UP000228531"/>
    </source>
</evidence>
<name>A0A2M8W5L1_9RHOB</name>
<sequence>MRPNFLARLACIISVFSLASRCRVARLAPRWCLLAPPVRGVLRLVADTRNPFFREKCIFCDKHEFLHVLRGLQ</sequence>
<reference evidence="1 2" key="1">
    <citation type="submission" date="2017-11" db="EMBL/GenBank/DDBJ databases">
        <title>Genomic Encyclopedia of Archaeal and Bacterial Type Strains, Phase II (KMG-II): From Individual Species to Whole Genera.</title>
        <authorList>
            <person name="Goeker M."/>
        </authorList>
    </citation>
    <scope>NUCLEOTIDE SEQUENCE [LARGE SCALE GENOMIC DNA]</scope>
    <source>
        <strain evidence="1 2">DSM 29128</strain>
    </source>
</reference>
<accession>A0A2M8W5L1</accession>
<dbReference type="AlphaFoldDB" id="A0A2M8W5L1"/>